<dbReference type="EMBL" id="JABSTQ010010925">
    <property type="protein sequence ID" value="KAG0416712.1"/>
    <property type="molecule type" value="Genomic_DNA"/>
</dbReference>
<evidence type="ECO:0000313" key="2">
    <source>
        <dbReference type="Proteomes" id="UP000805193"/>
    </source>
</evidence>
<proteinExistence type="predicted"/>
<gene>
    <name evidence="1" type="ORF">HPB47_006193</name>
</gene>
<protein>
    <submittedName>
        <fullName evidence="1">Uncharacterized protein</fullName>
    </submittedName>
</protein>
<comment type="caution">
    <text evidence="1">The sequence shown here is derived from an EMBL/GenBank/DDBJ whole genome shotgun (WGS) entry which is preliminary data.</text>
</comment>
<sequence length="143" mass="15960">MPEAPVGKHKSRSTQPCTKSVAAEVTHRPKSCGWQQAVVEAGILKGTPCHSYPLPEPEEEDEEGEEVVTPDLPSKNFVCGFCNSCFSSLAYLNRHRKMRHLPSEGRHRCRFCPYSNHRSSGSMSALTIYHADILALQPLIRAR</sequence>
<organism evidence="1 2">
    <name type="scientific">Ixodes persulcatus</name>
    <name type="common">Taiga tick</name>
    <dbReference type="NCBI Taxonomy" id="34615"/>
    <lineage>
        <taxon>Eukaryota</taxon>
        <taxon>Metazoa</taxon>
        <taxon>Ecdysozoa</taxon>
        <taxon>Arthropoda</taxon>
        <taxon>Chelicerata</taxon>
        <taxon>Arachnida</taxon>
        <taxon>Acari</taxon>
        <taxon>Parasitiformes</taxon>
        <taxon>Ixodida</taxon>
        <taxon>Ixodoidea</taxon>
        <taxon>Ixodidae</taxon>
        <taxon>Ixodinae</taxon>
        <taxon>Ixodes</taxon>
    </lineage>
</organism>
<accession>A0AC60PB06</accession>
<evidence type="ECO:0000313" key="1">
    <source>
        <dbReference type="EMBL" id="KAG0416712.1"/>
    </source>
</evidence>
<dbReference type="Proteomes" id="UP000805193">
    <property type="component" value="Unassembled WGS sequence"/>
</dbReference>
<name>A0AC60PB06_IXOPE</name>
<keyword evidence="2" id="KW-1185">Reference proteome</keyword>
<reference evidence="1 2" key="1">
    <citation type="journal article" date="2020" name="Cell">
        <title>Large-Scale Comparative Analyses of Tick Genomes Elucidate Their Genetic Diversity and Vector Capacities.</title>
        <authorList>
            <consortium name="Tick Genome and Microbiome Consortium (TIGMIC)"/>
            <person name="Jia N."/>
            <person name="Wang J."/>
            <person name="Shi W."/>
            <person name="Du L."/>
            <person name="Sun Y."/>
            <person name="Zhan W."/>
            <person name="Jiang J.F."/>
            <person name="Wang Q."/>
            <person name="Zhang B."/>
            <person name="Ji P."/>
            <person name="Bell-Sakyi L."/>
            <person name="Cui X.M."/>
            <person name="Yuan T.T."/>
            <person name="Jiang B.G."/>
            <person name="Yang W.F."/>
            <person name="Lam T.T."/>
            <person name="Chang Q.C."/>
            <person name="Ding S.J."/>
            <person name="Wang X.J."/>
            <person name="Zhu J.G."/>
            <person name="Ruan X.D."/>
            <person name="Zhao L."/>
            <person name="Wei J.T."/>
            <person name="Ye R.Z."/>
            <person name="Que T.C."/>
            <person name="Du C.H."/>
            <person name="Zhou Y.H."/>
            <person name="Cheng J.X."/>
            <person name="Dai P.F."/>
            <person name="Guo W.B."/>
            <person name="Han X.H."/>
            <person name="Huang E.J."/>
            <person name="Li L.F."/>
            <person name="Wei W."/>
            <person name="Gao Y.C."/>
            <person name="Liu J.Z."/>
            <person name="Shao H.Z."/>
            <person name="Wang X."/>
            <person name="Wang C.C."/>
            <person name="Yang T.C."/>
            <person name="Huo Q.B."/>
            <person name="Li W."/>
            <person name="Chen H.Y."/>
            <person name="Chen S.E."/>
            <person name="Zhou L.G."/>
            <person name="Ni X.B."/>
            <person name="Tian J.H."/>
            <person name="Sheng Y."/>
            <person name="Liu T."/>
            <person name="Pan Y.S."/>
            <person name="Xia L.Y."/>
            <person name="Li J."/>
            <person name="Zhao F."/>
            <person name="Cao W.C."/>
        </authorList>
    </citation>
    <scope>NUCLEOTIDE SEQUENCE [LARGE SCALE GENOMIC DNA]</scope>
    <source>
        <strain evidence="1">Iper-2018</strain>
    </source>
</reference>